<evidence type="ECO:0000256" key="1">
    <source>
        <dbReference type="SAM" id="MobiDB-lite"/>
    </source>
</evidence>
<gene>
    <name evidence="2" type="ORF">PV10_05968</name>
</gene>
<dbReference type="OrthoDB" id="5350396at2759"/>
<dbReference type="Proteomes" id="UP000054302">
    <property type="component" value="Unassembled WGS sequence"/>
</dbReference>
<feature type="compositionally biased region" description="Low complexity" evidence="1">
    <location>
        <begin position="769"/>
        <end position="790"/>
    </location>
</feature>
<feature type="region of interest" description="Disordered" evidence="1">
    <location>
        <begin position="679"/>
        <end position="698"/>
    </location>
</feature>
<dbReference type="VEuPathDB" id="FungiDB:PV10_05968"/>
<feature type="compositionally biased region" description="Acidic residues" evidence="1">
    <location>
        <begin position="726"/>
        <end position="764"/>
    </location>
</feature>
<feature type="region of interest" description="Disordered" evidence="1">
    <location>
        <begin position="1"/>
        <end position="135"/>
    </location>
</feature>
<proteinExistence type="predicted"/>
<feature type="compositionally biased region" description="Polar residues" evidence="1">
    <location>
        <begin position="163"/>
        <end position="172"/>
    </location>
</feature>
<dbReference type="STRING" id="212818.A0A0D1Z9P5"/>
<protein>
    <submittedName>
        <fullName evidence="2">Uncharacterized protein</fullName>
    </submittedName>
</protein>
<sequence>MPSPHKKRPISEFFRPYNTSNVPAKRPSPSIDLPPGKKSPSKPRSPTRTPKSVKKHGDDLTTTPRASFFSPAAAPGSTASLPYRSPVPKSSLKPPSIYKSGSLFGASPQADHAQNRQNHSFHFQDLPGPSKSVAQRQEPIVIPDSDEDTDSLLSLADIFGKPQDQTSRSSSPKVDEDKNELERKQLLSLFTRGRSDPLVGRDKLRELHRKQQAYKFDLQGILDDHFGDEDNDKTLKKAQDHYHESTRPKDHRYAAEMDRELLATVAHNGDDDDHVRRLMDAVQRTEALNAERVFSFFGNSGLSDWRDKVPDRMDFPYHAISNGLRSKDEEDTLSTSFISGYLSELASTGKLAHDVLIWTFYAVATEPRDDLRYGYISCLSNGSSSWTRNNLKTSDVYGIFKTLGADSTSLDDSDAIVSRHRHLKEPARRDPKYLLAVLDMFRGICQDMDFMVLSHLTSIICRLGLDQEMMSDMRISTGVEGLLEHLLSLPDPDMRSHVMERVLDDIGQHLKSPLLQARLLDHILPTSSSTIKIRILLARTFLLGPLAITLSELSPTDLSLDPLTEHITTSESFETSRSKTSDPVDYTALKALTHILDIAISVGGRPSTFETRADEVSFNRSVDRLADAVRTKYISIVDTGASHMSRTEAKDLLRSLHWRLLYSVRTQIRLKKGVFDGNAGKNGGFRDGDEVRSEERSRGFMKGFLEKVKAKGTTNQGDDKVKIEELDTETESEPEAEPEGNTEDQTESDADSDDPLHAEEEDDVVNNQSVISTATTTTLTSGSTTTTPSETEMEIRRQLGLT</sequence>
<feature type="compositionally biased region" description="Basic and acidic residues" evidence="1">
    <location>
        <begin position="684"/>
        <end position="698"/>
    </location>
</feature>
<dbReference type="AlphaFoldDB" id="A0A0D1Z9P5"/>
<dbReference type="RefSeq" id="XP_016223001.1">
    <property type="nucleotide sequence ID" value="XM_016370708.1"/>
</dbReference>
<feature type="region of interest" description="Disordered" evidence="1">
    <location>
        <begin position="709"/>
        <end position="802"/>
    </location>
</feature>
<reference evidence="2 3" key="1">
    <citation type="submission" date="2015-01" db="EMBL/GenBank/DDBJ databases">
        <title>The Genome Sequence of Exophiala mesophila CBS40295.</title>
        <authorList>
            <consortium name="The Broad Institute Genomics Platform"/>
            <person name="Cuomo C."/>
            <person name="de Hoog S."/>
            <person name="Gorbushina A."/>
            <person name="Stielow B."/>
            <person name="Teixiera M."/>
            <person name="Abouelleil A."/>
            <person name="Chapman S.B."/>
            <person name="Priest M."/>
            <person name="Young S.K."/>
            <person name="Wortman J."/>
            <person name="Nusbaum C."/>
            <person name="Birren B."/>
        </authorList>
    </citation>
    <scope>NUCLEOTIDE SEQUENCE [LARGE SCALE GENOMIC DNA]</scope>
    <source>
        <strain evidence="2 3">CBS 40295</strain>
    </source>
</reference>
<feature type="compositionally biased region" description="Basic and acidic residues" evidence="1">
    <location>
        <begin position="793"/>
        <end position="802"/>
    </location>
</feature>
<accession>A0A0D1Z9P5</accession>
<feature type="compositionally biased region" description="Low complexity" evidence="1">
    <location>
        <begin position="64"/>
        <end position="96"/>
    </location>
</feature>
<keyword evidence="3" id="KW-1185">Reference proteome</keyword>
<dbReference type="GeneID" id="27323813"/>
<evidence type="ECO:0000313" key="3">
    <source>
        <dbReference type="Proteomes" id="UP000054302"/>
    </source>
</evidence>
<feature type="region of interest" description="Disordered" evidence="1">
    <location>
        <begin position="159"/>
        <end position="180"/>
    </location>
</feature>
<dbReference type="HOGENOM" id="CLU_351610_0_0_1"/>
<evidence type="ECO:0000313" key="2">
    <source>
        <dbReference type="EMBL" id="KIV91427.1"/>
    </source>
</evidence>
<organism evidence="2 3">
    <name type="scientific">Exophiala mesophila</name>
    <name type="common">Black yeast-like fungus</name>
    <dbReference type="NCBI Taxonomy" id="212818"/>
    <lineage>
        <taxon>Eukaryota</taxon>
        <taxon>Fungi</taxon>
        <taxon>Dikarya</taxon>
        <taxon>Ascomycota</taxon>
        <taxon>Pezizomycotina</taxon>
        <taxon>Eurotiomycetes</taxon>
        <taxon>Chaetothyriomycetidae</taxon>
        <taxon>Chaetothyriales</taxon>
        <taxon>Herpotrichiellaceae</taxon>
        <taxon>Exophiala</taxon>
    </lineage>
</organism>
<name>A0A0D1Z9P5_EXOME</name>
<dbReference type="EMBL" id="KN847523">
    <property type="protein sequence ID" value="KIV91427.1"/>
    <property type="molecule type" value="Genomic_DNA"/>
</dbReference>